<feature type="non-terminal residue" evidence="1">
    <location>
        <position position="1"/>
    </location>
</feature>
<organism evidence="1">
    <name type="scientific">Tanacetum cinerariifolium</name>
    <name type="common">Dalmatian daisy</name>
    <name type="synonym">Chrysanthemum cinerariifolium</name>
    <dbReference type="NCBI Taxonomy" id="118510"/>
    <lineage>
        <taxon>Eukaryota</taxon>
        <taxon>Viridiplantae</taxon>
        <taxon>Streptophyta</taxon>
        <taxon>Embryophyta</taxon>
        <taxon>Tracheophyta</taxon>
        <taxon>Spermatophyta</taxon>
        <taxon>Magnoliopsida</taxon>
        <taxon>eudicotyledons</taxon>
        <taxon>Gunneridae</taxon>
        <taxon>Pentapetalae</taxon>
        <taxon>asterids</taxon>
        <taxon>campanulids</taxon>
        <taxon>Asterales</taxon>
        <taxon>Asteraceae</taxon>
        <taxon>Asteroideae</taxon>
        <taxon>Anthemideae</taxon>
        <taxon>Anthemidinae</taxon>
        <taxon>Tanacetum</taxon>
    </lineage>
</organism>
<name>A0A699Y1M1_TANCI</name>
<evidence type="ECO:0000313" key="1">
    <source>
        <dbReference type="EMBL" id="GFD63698.1"/>
    </source>
</evidence>
<feature type="non-terminal residue" evidence="1">
    <location>
        <position position="52"/>
    </location>
</feature>
<dbReference type="AlphaFoldDB" id="A0A699Y1M1"/>
<reference evidence="1" key="1">
    <citation type="journal article" date="2019" name="Sci. Rep.">
        <title>Draft genome of Tanacetum cinerariifolium, the natural source of mosquito coil.</title>
        <authorList>
            <person name="Yamashiro T."/>
            <person name="Shiraishi A."/>
            <person name="Satake H."/>
            <person name="Nakayama K."/>
        </authorList>
    </citation>
    <scope>NUCLEOTIDE SEQUENCE</scope>
</reference>
<dbReference type="EMBL" id="BKCJ011990801">
    <property type="protein sequence ID" value="GFD63698.1"/>
    <property type="molecule type" value="Genomic_DNA"/>
</dbReference>
<accession>A0A699Y1M1</accession>
<gene>
    <name evidence="1" type="ORF">Tci_935667</name>
</gene>
<sequence length="52" mass="5308">VDSGATHNFVAVDEAERLGINATKGSGIKAGRFEAMANETEKIGASGSVVDE</sequence>
<proteinExistence type="predicted"/>
<evidence type="ECO:0008006" key="2">
    <source>
        <dbReference type="Google" id="ProtNLM"/>
    </source>
</evidence>
<comment type="caution">
    <text evidence="1">The sequence shown here is derived from an EMBL/GenBank/DDBJ whole genome shotgun (WGS) entry which is preliminary data.</text>
</comment>
<protein>
    <recommendedName>
        <fullName evidence="2">Reverse transcriptase domain-containing protein</fullName>
    </recommendedName>
</protein>